<keyword evidence="1" id="KW-0472">Membrane</keyword>
<reference evidence="2" key="1">
    <citation type="submission" date="2018-05" db="EMBL/GenBank/DDBJ databases">
        <authorList>
            <person name="Lanie J.A."/>
            <person name="Ng W.-L."/>
            <person name="Kazmierczak K.M."/>
            <person name="Andrzejewski T.M."/>
            <person name="Davidsen T.M."/>
            <person name="Wayne K.J."/>
            <person name="Tettelin H."/>
            <person name="Glass J.I."/>
            <person name="Rusch D."/>
            <person name="Podicherti R."/>
            <person name="Tsui H.-C.T."/>
            <person name="Winkler M.E."/>
        </authorList>
    </citation>
    <scope>NUCLEOTIDE SEQUENCE</scope>
</reference>
<protein>
    <submittedName>
        <fullName evidence="2">Uncharacterized protein</fullName>
    </submittedName>
</protein>
<dbReference type="EMBL" id="UINC01140851">
    <property type="protein sequence ID" value="SVD28229.1"/>
    <property type="molecule type" value="Genomic_DNA"/>
</dbReference>
<feature type="transmembrane region" description="Helical" evidence="1">
    <location>
        <begin position="38"/>
        <end position="58"/>
    </location>
</feature>
<accession>A0A382U1P7</accession>
<feature type="transmembrane region" description="Helical" evidence="1">
    <location>
        <begin position="7"/>
        <end position="32"/>
    </location>
</feature>
<evidence type="ECO:0000313" key="2">
    <source>
        <dbReference type="EMBL" id="SVD28229.1"/>
    </source>
</evidence>
<keyword evidence="1" id="KW-1133">Transmembrane helix</keyword>
<feature type="non-terminal residue" evidence="2">
    <location>
        <position position="76"/>
    </location>
</feature>
<dbReference type="AlphaFoldDB" id="A0A382U1P7"/>
<organism evidence="2">
    <name type="scientific">marine metagenome</name>
    <dbReference type="NCBI Taxonomy" id="408172"/>
    <lineage>
        <taxon>unclassified sequences</taxon>
        <taxon>metagenomes</taxon>
        <taxon>ecological metagenomes</taxon>
    </lineage>
</organism>
<evidence type="ECO:0000256" key="1">
    <source>
        <dbReference type="SAM" id="Phobius"/>
    </source>
</evidence>
<proteinExistence type="predicted"/>
<sequence length="76" mass="8601">MNNNKTVFFAIGVLLVILGAFMLIPFFVQFIYDEKNNTFLLSASVTTFVGILLILTNLEENRKLNLQQAFLLTTLS</sequence>
<gene>
    <name evidence="2" type="ORF">METZ01_LOCUS381083</name>
</gene>
<keyword evidence="1" id="KW-0812">Transmembrane</keyword>
<name>A0A382U1P7_9ZZZZ</name>